<evidence type="ECO:0008006" key="4">
    <source>
        <dbReference type="Google" id="ProtNLM"/>
    </source>
</evidence>
<keyword evidence="3" id="KW-1185">Reference proteome</keyword>
<dbReference type="SUPFAM" id="SSF54427">
    <property type="entry name" value="NTF2-like"/>
    <property type="match status" value="1"/>
</dbReference>
<comment type="caution">
    <text evidence="2">The sequence shown here is derived from an EMBL/GenBank/DDBJ whole genome shotgun (WGS) entry which is preliminary data.</text>
</comment>
<evidence type="ECO:0000256" key="1">
    <source>
        <dbReference type="SAM" id="MobiDB-lite"/>
    </source>
</evidence>
<name>A0A9N8GZW3_9STRA</name>
<dbReference type="InterPro" id="IPR032710">
    <property type="entry name" value="NTF2-like_dom_sf"/>
</dbReference>
<feature type="compositionally biased region" description="Low complexity" evidence="1">
    <location>
        <begin position="8"/>
        <end position="18"/>
    </location>
</feature>
<evidence type="ECO:0000313" key="3">
    <source>
        <dbReference type="Proteomes" id="UP001153069"/>
    </source>
</evidence>
<feature type="region of interest" description="Disordered" evidence="1">
    <location>
        <begin position="1"/>
        <end position="83"/>
    </location>
</feature>
<gene>
    <name evidence="2" type="ORF">SEMRO_10_G007890.1</name>
</gene>
<dbReference type="AlphaFoldDB" id="A0A9N8GZW3"/>
<organism evidence="2 3">
    <name type="scientific">Seminavis robusta</name>
    <dbReference type="NCBI Taxonomy" id="568900"/>
    <lineage>
        <taxon>Eukaryota</taxon>
        <taxon>Sar</taxon>
        <taxon>Stramenopiles</taxon>
        <taxon>Ochrophyta</taxon>
        <taxon>Bacillariophyta</taxon>
        <taxon>Bacillariophyceae</taxon>
        <taxon>Bacillariophycidae</taxon>
        <taxon>Naviculales</taxon>
        <taxon>Naviculaceae</taxon>
        <taxon>Seminavis</taxon>
    </lineage>
</organism>
<accession>A0A9N8GZW3</accession>
<protein>
    <recommendedName>
        <fullName evidence="4">SnoaL-like domain-containing protein</fullName>
    </recommendedName>
</protein>
<dbReference type="EMBL" id="CAICTM010000010">
    <property type="protein sequence ID" value="CAB9496823.1"/>
    <property type="molecule type" value="Genomic_DNA"/>
</dbReference>
<evidence type="ECO:0000313" key="2">
    <source>
        <dbReference type="EMBL" id="CAB9496823.1"/>
    </source>
</evidence>
<sequence>MKLKNPFKSSKWNASSKNNDGEAPVAAKKDDEHSVFSASTINTASLSASSKSGRSHEKKKKGSSGKKSKSSKTKPPSSIPQEVEEFKTANETVVAGLIDVINGHGTAEEMASFFKSGDIRVKFEDAPSITAAMFTGVVKMLHGSFPDFRLQYESIKEDRSGVVLVEELRASGTHTGEPFGFAHFPPIPASHKHVINDPERMWFKVRDGKIVDIECLSLGDLTGPPGFYLQLGGKMDMPPPSED</sequence>
<reference evidence="2" key="1">
    <citation type="submission" date="2020-06" db="EMBL/GenBank/DDBJ databases">
        <authorList>
            <consortium name="Plant Systems Biology data submission"/>
        </authorList>
    </citation>
    <scope>NUCLEOTIDE SEQUENCE</scope>
    <source>
        <strain evidence="2">D6</strain>
    </source>
</reference>
<feature type="compositionally biased region" description="Basic residues" evidence="1">
    <location>
        <begin position="56"/>
        <end position="72"/>
    </location>
</feature>
<dbReference type="Proteomes" id="UP001153069">
    <property type="component" value="Unassembled WGS sequence"/>
</dbReference>
<proteinExistence type="predicted"/>
<dbReference type="Gene3D" id="3.10.450.50">
    <property type="match status" value="1"/>
</dbReference>